<dbReference type="GO" id="GO:0008942">
    <property type="term" value="F:nitrite reductase [NAD(P)H] activity"/>
    <property type="evidence" value="ECO:0007669"/>
    <property type="project" value="InterPro"/>
</dbReference>
<dbReference type="GO" id="GO:0004497">
    <property type="term" value="F:monooxygenase activity"/>
    <property type="evidence" value="ECO:0007669"/>
    <property type="project" value="UniProtKB-ARBA"/>
</dbReference>
<dbReference type="InterPro" id="IPR017941">
    <property type="entry name" value="Rieske_2Fe-2S"/>
</dbReference>
<reference evidence="8 9" key="1">
    <citation type="submission" date="2019-05" db="EMBL/GenBank/DDBJ databases">
        <authorList>
            <person name="Narsing Rao M.P."/>
            <person name="Li W.J."/>
        </authorList>
    </citation>
    <scope>NUCLEOTIDE SEQUENCE [LARGE SCALE GENOMIC DNA]</scope>
    <source>
        <strain evidence="8 9">SYSU_K30003</strain>
    </source>
</reference>
<gene>
    <name evidence="8" type="ORF">FE782_25805</name>
</gene>
<organism evidence="8 9">
    <name type="scientific">Paenibacillus antri</name>
    <dbReference type="NCBI Taxonomy" id="2582848"/>
    <lineage>
        <taxon>Bacteria</taxon>
        <taxon>Bacillati</taxon>
        <taxon>Bacillota</taxon>
        <taxon>Bacilli</taxon>
        <taxon>Bacillales</taxon>
        <taxon>Paenibacillaceae</taxon>
        <taxon>Paenibacillus</taxon>
    </lineage>
</organism>
<keyword evidence="3" id="KW-0560">Oxidoreductase</keyword>
<feature type="domain" description="Rieske" evidence="7">
    <location>
        <begin position="13"/>
        <end position="111"/>
    </location>
</feature>
<keyword evidence="1" id="KW-0001">2Fe-2S</keyword>
<evidence type="ECO:0000256" key="4">
    <source>
        <dbReference type="ARBA" id="ARBA00023004"/>
    </source>
</evidence>
<keyword evidence="6" id="KW-0534">Nitrate assimilation</keyword>
<evidence type="ECO:0000313" key="8">
    <source>
        <dbReference type="EMBL" id="TLS49275.1"/>
    </source>
</evidence>
<name>A0A5R9GD21_9BACL</name>
<evidence type="ECO:0000313" key="9">
    <source>
        <dbReference type="Proteomes" id="UP000309676"/>
    </source>
</evidence>
<dbReference type="AlphaFoldDB" id="A0A5R9GD21"/>
<dbReference type="InterPro" id="IPR012748">
    <property type="entry name" value="Rieske-like_NirD"/>
</dbReference>
<dbReference type="OrthoDB" id="593800at2"/>
<dbReference type="GO" id="GO:0042128">
    <property type="term" value="P:nitrate assimilation"/>
    <property type="evidence" value="ECO:0007669"/>
    <property type="project" value="UniProtKB-KW"/>
</dbReference>
<dbReference type="RefSeq" id="WP_138197252.1">
    <property type="nucleotide sequence ID" value="NZ_VCIW01000022.1"/>
</dbReference>
<dbReference type="Proteomes" id="UP000309676">
    <property type="component" value="Unassembled WGS sequence"/>
</dbReference>
<dbReference type="Gene3D" id="2.102.10.10">
    <property type="entry name" value="Rieske [2Fe-2S] iron-sulphur domain"/>
    <property type="match status" value="1"/>
</dbReference>
<comment type="caution">
    <text evidence="8">The sequence shown here is derived from an EMBL/GenBank/DDBJ whole genome shotgun (WGS) entry which is preliminary data.</text>
</comment>
<evidence type="ECO:0000259" key="7">
    <source>
        <dbReference type="PROSITE" id="PS51296"/>
    </source>
</evidence>
<evidence type="ECO:0000256" key="2">
    <source>
        <dbReference type="ARBA" id="ARBA00022723"/>
    </source>
</evidence>
<evidence type="ECO:0000256" key="1">
    <source>
        <dbReference type="ARBA" id="ARBA00022714"/>
    </source>
</evidence>
<evidence type="ECO:0000256" key="6">
    <source>
        <dbReference type="ARBA" id="ARBA00023063"/>
    </source>
</evidence>
<accession>A0A5R9GD21</accession>
<keyword evidence="5" id="KW-0411">Iron-sulfur</keyword>
<protein>
    <submittedName>
        <fullName evidence="8">Nitrite reductase</fullName>
    </submittedName>
</protein>
<keyword evidence="4" id="KW-0408">Iron</keyword>
<dbReference type="GO" id="GO:0016705">
    <property type="term" value="F:oxidoreductase activity, acting on paired donors, with incorporation or reduction of molecular oxygen"/>
    <property type="evidence" value="ECO:0007669"/>
    <property type="project" value="UniProtKB-ARBA"/>
</dbReference>
<dbReference type="SUPFAM" id="SSF50022">
    <property type="entry name" value="ISP domain"/>
    <property type="match status" value="1"/>
</dbReference>
<dbReference type="GO" id="GO:0046872">
    <property type="term" value="F:metal ion binding"/>
    <property type="evidence" value="ECO:0007669"/>
    <property type="project" value="UniProtKB-KW"/>
</dbReference>
<evidence type="ECO:0000256" key="3">
    <source>
        <dbReference type="ARBA" id="ARBA00023002"/>
    </source>
</evidence>
<sequence>MLAKEEGGGALLVEIGELSAFPERMGRRVRAKDTELAVFRLSDGRMFALENRHPNAKKHPGSLAEGIVSGEFLYDPLYDWKIRLTDGVVQAPDEGRVRTFPLVVKDGKVYAAGE</sequence>
<keyword evidence="2" id="KW-0479">Metal-binding</keyword>
<dbReference type="PROSITE" id="PS51296">
    <property type="entry name" value="RIESKE"/>
    <property type="match status" value="1"/>
</dbReference>
<evidence type="ECO:0000256" key="5">
    <source>
        <dbReference type="ARBA" id="ARBA00023014"/>
    </source>
</evidence>
<proteinExistence type="predicted"/>
<dbReference type="InterPro" id="IPR036922">
    <property type="entry name" value="Rieske_2Fe-2S_sf"/>
</dbReference>
<dbReference type="GO" id="GO:0051537">
    <property type="term" value="F:2 iron, 2 sulfur cluster binding"/>
    <property type="evidence" value="ECO:0007669"/>
    <property type="project" value="UniProtKB-KW"/>
</dbReference>
<keyword evidence="9" id="KW-1185">Reference proteome</keyword>
<dbReference type="Pfam" id="PF13806">
    <property type="entry name" value="Rieske_2"/>
    <property type="match status" value="1"/>
</dbReference>
<dbReference type="EMBL" id="VCIW01000022">
    <property type="protein sequence ID" value="TLS49275.1"/>
    <property type="molecule type" value="Genomic_DNA"/>
</dbReference>